<evidence type="ECO:0000313" key="3">
    <source>
        <dbReference type="Proteomes" id="UP000256294"/>
    </source>
</evidence>
<comment type="caution">
    <text evidence="2">The sequence shown here is derived from an EMBL/GenBank/DDBJ whole genome shotgun (WGS) entry which is preliminary data.</text>
</comment>
<evidence type="ECO:0000313" key="2">
    <source>
        <dbReference type="EMBL" id="REF28344.1"/>
    </source>
</evidence>
<protein>
    <submittedName>
        <fullName evidence="2">Uncharacterized protein</fullName>
    </submittedName>
</protein>
<sequence>MCASFSSIDRFCHIHKIHYLAFIYTIFITVYYLFHKSKFKFVSLKMFIL</sequence>
<reference evidence="2 3" key="1">
    <citation type="submission" date="2018-08" db="EMBL/GenBank/DDBJ databases">
        <title>Genomic Encyclopedia of Archaeal and Bacterial Type Strains, Phase II (KMG-II): from individual species to whole genera.</title>
        <authorList>
            <person name="Goeker M."/>
        </authorList>
    </citation>
    <scope>NUCLEOTIDE SEQUENCE [LARGE SCALE GENOMIC DNA]</scope>
    <source>
        <strain evidence="2 3">DSM 17905</strain>
    </source>
</reference>
<keyword evidence="1" id="KW-0812">Transmembrane</keyword>
<dbReference type="Proteomes" id="UP000256294">
    <property type="component" value="Unassembled WGS sequence"/>
</dbReference>
<gene>
    <name evidence="2" type="ORF">BDD26_3239</name>
</gene>
<keyword evidence="1" id="KW-1133">Transmembrane helix</keyword>
<keyword evidence="3" id="KW-1185">Reference proteome</keyword>
<accession>A0A3D9UQV8</accession>
<organism evidence="2 3">
    <name type="scientific">Xenorhabdus cabanillasii</name>
    <dbReference type="NCBI Taxonomy" id="351673"/>
    <lineage>
        <taxon>Bacteria</taxon>
        <taxon>Pseudomonadati</taxon>
        <taxon>Pseudomonadota</taxon>
        <taxon>Gammaproteobacteria</taxon>
        <taxon>Enterobacterales</taxon>
        <taxon>Morganellaceae</taxon>
        <taxon>Xenorhabdus</taxon>
    </lineage>
</organism>
<proteinExistence type="predicted"/>
<keyword evidence="1" id="KW-0472">Membrane</keyword>
<dbReference type="EMBL" id="QTUB01000001">
    <property type="protein sequence ID" value="REF28344.1"/>
    <property type="molecule type" value="Genomic_DNA"/>
</dbReference>
<dbReference type="AlphaFoldDB" id="A0A3D9UQV8"/>
<evidence type="ECO:0000256" key="1">
    <source>
        <dbReference type="SAM" id="Phobius"/>
    </source>
</evidence>
<feature type="transmembrane region" description="Helical" evidence="1">
    <location>
        <begin position="17"/>
        <end position="34"/>
    </location>
</feature>
<name>A0A3D9UQV8_9GAMM</name>